<keyword evidence="6 9" id="KW-0067">ATP-binding</keyword>
<evidence type="ECO:0000256" key="1">
    <source>
        <dbReference type="ARBA" id="ARBA00004417"/>
    </source>
</evidence>
<dbReference type="Pfam" id="PF00005">
    <property type="entry name" value="ABC_tran"/>
    <property type="match status" value="2"/>
</dbReference>
<dbReference type="PROSITE" id="PS00211">
    <property type="entry name" value="ABC_TRANSPORTER_1"/>
    <property type="match status" value="2"/>
</dbReference>
<evidence type="ECO:0000256" key="6">
    <source>
        <dbReference type="ARBA" id="ARBA00022840"/>
    </source>
</evidence>
<keyword evidence="3" id="KW-0813">Transport</keyword>
<sequence>MSTLIDIQGLNVAFPGHQAVNGLDLRIAAGETLALVGESGCGKSTTALALLGLLPRHARASGRILFEGRDLLALPERQRCALRGDRIAMIFQEPMTSLNPVLTLGQQIGEALRLHRGASARAARQRAIELLDLVRVPEPQRRVDDYPHLLSGGQRQRAMIAAAIACEPALLVADEPTTALDVTVQAQILRLLDDLRSALGMGLLLITHDLAVVGDWADRVAVMVNGEKVEEGAAATLLARPRHPYTQGLLGASLRLDDATHYRQRRLPEIRSRLDPASGRPVFGLVTPPRVAAANDAAVGDPHPLPLMQVRDLRVDYATRQGAKRAVDGVSFQIAAGETLGLVGESGCGKSTLSRTLVRLLAPAAGQILLRGHDTARLDRRGLAAYRQNVQMIFQDPYASLNPRHTVGDILESALRIHHIADRQERRRRIAHMLDAVGLPSGALARYPSEFSGGQRQRIGIARALVLRPSLVICDEPVSALDVSVQAQILNLLVDLKAEFNLSYLFISHDLSVVHYLADRVLVMHAGCIVEEGPNATLWRAPRHPYTRSLIDALPRGLEGEGETLRRRA</sequence>
<dbReference type="RefSeq" id="WP_348994786.1">
    <property type="nucleotide sequence ID" value="NZ_CP157584.1"/>
</dbReference>
<name>A0AAU7L3J7_9BURK</name>
<evidence type="ECO:0000256" key="4">
    <source>
        <dbReference type="ARBA" id="ARBA00022475"/>
    </source>
</evidence>
<dbReference type="PANTHER" id="PTHR43297">
    <property type="entry name" value="OLIGOPEPTIDE TRANSPORT ATP-BINDING PROTEIN APPD"/>
    <property type="match status" value="1"/>
</dbReference>
<protein>
    <submittedName>
        <fullName evidence="9">ABC transporter ATP-binding protein</fullName>
    </submittedName>
</protein>
<evidence type="ECO:0000256" key="7">
    <source>
        <dbReference type="ARBA" id="ARBA00023136"/>
    </source>
</evidence>
<dbReference type="InterPro" id="IPR027417">
    <property type="entry name" value="P-loop_NTPase"/>
</dbReference>
<dbReference type="InterPro" id="IPR003593">
    <property type="entry name" value="AAA+_ATPase"/>
</dbReference>
<dbReference type="PANTHER" id="PTHR43297:SF2">
    <property type="entry name" value="DIPEPTIDE TRANSPORT ATP-BINDING PROTEIN DPPD"/>
    <property type="match status" value="1"/>
</dbReference>
<dbReference type="EMBL" id="CP157584">
    <property type="protein sequence ID" value="XBO96467.1"/>
    <property type="molecule type" value="Genomic_DNA"/>
</dbReference>
<dbReference type="GO" id="GO:0055085">
    <property type="term" value="P:transmembrane transport"/>
    <property type="evidence" value="ECO:0007669"/>
    <property type="project" value="UniProtKB-ARBA"/>
</dbReference>
<evidence type="ECO:0000256" key="3">
    <source>
        <dbReference type="ARBA" id="ARBA00022448"/>
    </source>
</evidence>
<comment type="similarity">
    <text evidence="2">Belongs to the ABC transporter superfamily.</text>
</comment>
<dbReference type="CDD" id="cd03257">
    <property type="entry name" value="ABC_NikE_OppD_transporters"/>
    <property type="match status" value="2"/>
</dbReference>
<proteinExistence type="inferred from homology"/>
<feature type="domain" description="ABC transporter" evidence="8">
    <location>
        <begin position="5"/>
        <end position="250"/>
    </location>
</feature>
<evidence type="ECO:0000259" key="8">
    <source>
        <dbReference type="PROSITE" id="PS50893"/>
    </source>
</evidence>
<feature type="domain" description="ABC transporter" evidence="8">
    <location>
        <begin position="310"/>
        <end position="551"/>
    </location>
</feature>
<comment type="subcellular location">
    <subcellularLocation>
        <location evidence="1">Cell inner membrane</location>
        <topology evidence="1">Peripheral membrane protein</topology>
    </subcellularLocation>
</comment>
<dbReference type="AlphaFoldDB" id="A0AAU7L3J7"/>
<dbReference type="InterPro" id="IPR017871">
    <property type="entry name" value="ABC_transporter-like_CS"/>
</dbReference>
<organism evidence="9">
    <name type="scientific">Achromobacter sp. HNDS-1</name>
    <dbReference type="NCBI Taxonomy" id="3151598"/>
    <lineage>
        <taxon>Bacteria</taxon>
        <taxon>Pseudomonadati</taxon>
        <taxon>Pseudomonadota</taxon>
        <taxon>Betaproteobacteria</taxon>
        <taxon>Burkholderiales</taxon>
        <taxon>Alcaligenaceae</taxon>
        <taxon>Achromobacter</taxon>
    </lineage>
</organism>
<reference evidence="9" key="1">
    <citation type="submission" date="2024-05" db="EMBL/GenBank/DDBJ databases">
        <title>Transcriptome analysis of the degradation process of organic nitrogen by two heterotrophic nitrifying and aerobic denitrifying bacteria, Achromobacter sp. HNDS-1 and Enterobacter sp. HNDS-6.</title>
        <authorList>
            <person name="Huang Y."/>
        </authorList>
    </citation>
    <scope>NUCLEOTIDE SEQUENCE</scope>
    <source>
        <strain evidence="9">HNDS-1</strain>
    </source>
</reference>
<gene>
    <name evidence="9" type="ORF">ABFG95_16405</name>
</gene>
<dbReference type="KEGG" id="achh:ABFG95_16405"/>
<dbReference type="SUPFAM" id="SSF52540">
    <property type="entry name" value="P-loop containing nucleoside triphosphate hydrolases"/>
    <property type="match status" value="2"/>
</dbReference>
<dbReference type="GO" id="GO:0005524">
    <property type="term" value="F:ATP binding"/>
    <property type="evidence" value="ECO:0007669"/>
    <property type="project" value="UniProtKB-KW"/>
</dbReference>
<dbReference type="GO" id="GO:0015833">
    <property type="term" value="P:peptide transport"/>
    <property type="evidence" value="ECO:0007669"/>
    <property type="project" value="InterPro"/>
</dbReference>
<dbReference type="Gene3D" id="3.40.50.300">
    <property type="entry name" value="P-loop containing nucleotide triphosphate hydrolases"/>
    <property type="match status" value="2"/>
</dbReference>
<dbReference type="FunFam" id="3.40.50.300:FF:000016">
    <property type="entry name" value="Oligopeptide ABC transporter ATP-binding component"/>
    <property type="match status" value="2"/>
</dbReference>
<dbReference type="PROSITE" id="PS50893">
    <property type="entry name" value="ABC_TRANSPORTER_2"/>
    <property type="match status" value="2"/>
</dbReference>
<dbReference type="InterPro" id="IPR050388">
    <property type="entry name" value="ABC_Ni/Peptide_Import"/>
</dbReference>
<evidence type="ECO:0000313" key="9">
    <source>
        <dbReference type="EMBL" id="XBO96467.1"/>
    </source>
</evidence>
<keyword evidence="4" id="KW-1003">Cell membrane</keyword>
<dbReference type="GO" id="GO:0005886">
    <property type="term" value="C:plasma membrane"/>
    <property type="evidence" value="ECO:0007669"/>
    <property type="project" value="UniProtKB-SubCell"/>
</dbReference>
<dbReference type="InterPro" id="IPR003439">
    <property type="entry name" value="ABC_transporter-like_ATP-bd"/>
</dbReference>
<dbReference type="InterPro" id="IPR013563">
    <property type="entry name" value="Oligopep_ABC_C"/>
</dbReference>
<dbReference type="NCBIfam" id="NF007739">
    <property type="entry name" value="PRK10419.1"/>
    <property type="match status" value="2"/>
</dbReference>
<accession>A0AAU7L3J7</accession>
<evidence type="ECO:0000256" key="5">
    <source>
        <dbReference type="ARBA" id="ARBA00022741"/>
    </source>
</evidence>
<dbReference type="GO" id="GO:0016887">
    <property type="term" value="F:ATP hydrolysis activity"/>
    <property type="evidence" value="ECO:0007669"/>
    <property type="project" value="InterPro"/>
</dbReference>
<dbReference type="Pfam" id="PF08352">
    <property type="entry name" value="oligo_HPY"/>
    <property type="match status" value="2"/>
</dbReference>
<keyword evidence="7" id="KW-0472">Membrane</keyword>
<dbReference type="SMART" id="SM00382">
    <property type="entry name" value="AAA"/>
    <property type="match status" value="2"/>
</dbReference>
<dbReference type="NCBIfam" id="NF008453">
    <property type="entry name" value="PRK11308.1"/>
    <property type="match status" value="2"/>
</dbReference>
<evidence type="ECO:0000256" key="2">
    <source>
        <dbReference type="ARBA" id="ARBA00005417"/>
    </source>
</evidence>
<keyword evidence="5" id="KW-0547">Nucleotide-binding</keyword>